<keyword evidence="6" id="KW-0034">Amyloid</keyword>
<keyword evidence="2" id="KW-0134">Cell wall</keyword>
<dbReference type="KEGG" id="snw:BBN63_07265"/>
<evidence type="ECO:0000313" key="9">
    <source>
        <dbReference type="Proteomes" id="UP000189677"/>
    </source>
</evidence>
<keyword evidence="4" id="KW-0732">Signal</keyword>
<sequence>MGVELRTKSGVGGVGGAGGLGGGVGKAGVRAAVVGAVAGAALLPAGAAQANVVGIGNAVFGNTCVQDGKGARSEGATVAGSGLVGGNQAGLPLSLPRNHCGTSGIVCTAVFRASV</sequence>
<dbReference type="EMBL" id="CP018047">
    <property type="protein sequence ID" value="AQU66079.1"/>
    <property type="molecule type" value="Genomic_DNA"/>
</dbReference>
<feature type="domain" description="Chaplin" evidence="7">
    <location>
        <begin position="68"/>
        <end position="109"/>
    </location>
</feature>
<evidence type="ECO:0000256" key="5">
    <source>
        <dbReference type="ARBA" id="ARBA00022889"/>
    </source>
</evidence>
<proteinExistence type="predicted"/>
<protein>
    <recommendedName>
        <fullName evidence="7">Chaplin domain-containing protein</fullName>
    </recommendedName>
</protein>
<comment type="subcellular location">
    <subcellularLocation>
        <location evidence="1">Secreted</location>
        <location evidence="1">Cell wall</location>
    </subcellularLocation>
</comment>
<evidence type="ECO:0000256" key="6">
    <source>
        <dbReference type="ARBA" id="ARBA00023087"/>
    </source>
</evidence>
<name>A0A1U9QPT0_STRNV</name>
<evidence type="ECO:0000256" key="1">
    <source>
        <dbReference type="ARBA" id="ARBA00004191"/>
    </source>
</evidence>
<dbReference type="Pfam" id="PF03777">
    <property type="entry name" value="ChpA-C"/>
    <property type="match status" value="1"/>
</dbReference>
<keyword evidence="3" id="KW-0964">Secreted</keyword>
<organism evidence="8 9">
    <name type="scientific">Streptomyces niveus</name>
    <name type="common">Streptomyces spheroides</name>
    <dbReference type="NCBI Taxonomy" id="193462"/>
    <lineage>
        <taxon>Bacteria</taxon>
        <taxon>Bacillati</taxon>
        <taxon>Actinomycetota</taxon>
        <taxon>Actinomycetes</taxon>
        <taxon>Kitasatosporales</taxon>
        <taxon>Streptomycetaceae</taxon>
        <taxon>Streptomyces</taxon>
    </lineage>
</organism>
<dbReference type="AlphaFoldDB" id="A0A1U9QPT0"/>
<evidence type="ECO:0000259" key="7">
    <source>
        <dbReference type="Pfam" id="PF03777"/>
    </source>
</evidence>
<reference evidence="8 9" key="1">
    <citation type="submission" date="2016-11" db="EMBL/GenBank/DDBJ databases">
        <title>Complete genome sequence of Streptomyces niveus SCSIO 3406.</title>
        <authorList>
            <person name="Zhu Q."/>
            <person name="Cheng W."/>
            <person name="Song Y."/>
            <person name="Li Q."/>
            <person name="Ju J."/>
        </authorList>
    </citation>
    <scope>NUCLEOTIDE SEQUENCE [LARGE SCALE GENOMIC DNA]</scope>
    <source>
        <strain evidence="8 9">SCSIO 3406</strain>
    </source>
</reference>
<accession>A0A1U9QPT0</accession>
<evidence type="ECO:0000256" key="4">
    <source>
        <dbReference type="ARBA" id="ARBA00022729"/>
    </source>
</evidence>
<evidence type="ECO:0000256" key="2">
    <source>
        <dbReference type="ARBA" id="ARBA00022512"/>
    </source>
</evidence>
<dbReference type="InterPro" id="IPR005528">
    <property type="entry name" value="ChpA-H"/>
</dbReference>
<dbReference type="GO" id="GO:0007155">
    <property type="term" value="P:cell adhesion"/>
    <property type="evidence" value="ECO:0007669"/>
    <property type="project" value="UniProtKB-KW"/>
</dbReference>
<keyword evidence="5" id="KW-0130">Cell adhesion</keyword>
<dbReference type="RefSeq" id="WP_078074608.1">
    <property type="nucleotide sequence ID" value="NZ_CP018047.1"/>
</dbReference>
<dbReference type="Proteomes" id="UP000189677">
    <property type="component" value="Chromosome"/>
</dbReference>
<dbReference type="OrthoDB" id="4324704at2"/>
<evidence type="ECO:0000313" key="8">
    <source>
        <dbReference type="EMBL" id="AQU66079.1"/>
    </source>
</evidence>
<gene>
    <name evidence="8" type="ORF">BBN63_07265</name>
</gene>
<keyword evidence="9" id="KW-1185">Reference proteome</keyword>
<evidence type="ECO:0000256" key="3">
    <source>
        <dbReference type="ARBA" id="ARBA00022525"/>
    </source>
</evidence>